<feature type="domain" description="Fucolectin tachylectin-4 pentraxin-1" evidence="10">
    <location>
        <begin position="14"/>
        <end position="157"/>
    </location>
</feature>
<evidence type="ECO:0000256" key="9">
    <source>
        <dbReference type="SAM" id="SignalP"/>
    </source>
</evidence>
<evidence type="ECO:0000256" key="3">
    <source>
        <dbReference type="ARBA" id="ARBA00011233"/>
    </source>
</evidence>
<dbReference type="Proteomes" id="UP000694680">
    <property type="component" value="Chromosome 15"/>
</dbReference>
<name>A0A8C5EBK9_GOUWI</name>
<reference evidence="11" key="3">
    <citation type="submission" date="2025-09" db="UniProtKB">
        <authorList>
            <consortium name="Ensembl"/>
        </authorList>
    </citation>
    <scope>IDENTIFICATION</scope>
</reference>
<evidence type="ECO:0000313" key="11">
    <source>
        <dbReference type="Ensembl" id="ENSGWIP00000017526.1"/>
    </source>
</evidence>
<dbReference type="Pfam" id="PF22633">
    <property type="entry name" value="F5_F8_type_C_2"/>
    <property type="match status" value="1"/>
</dbReference>
<dbReference type="InterPro" id="IPR008979">
    <property type="entry name" value="Galactose-bd-like_sf"/>
</dbReference>
<dbReference type="Ensembl" id="ENSGWIT00000019342.1">
    <property type="protein sequence ID" value="ENSGWIP00000017526.1"/>
    <property type="gene ID" value="ENSGWIG00000009755.1"/>
</dbReference>
<dbReference type="InterPro" id="IPR006585">
    <property type="entry name" value="FTP1"/>
</dbReference>
<accession>A0A8C5EBK9</accession>
<keyword evidence="5" id="KW-0430">Lectin</keyword>
<sequence length="168" mass="18475">VEILCIFLFLLCLGANIALGGKVSQSSQYGGAGPQKAVDGNRANNWRDKSCAHTRKNRDPWWRLDLEQAYSISTVTITNRRDCCPERLNGLNITTVGGTESLAHKWGPLPCMCHGGPIFQMTTPLLNQVATSTWVIPGRAEYLTLCEVEVFGTLADQDDDDEVKCEGM</sequence>
<feature type="chain" id="PRO_5034190074" description="Fucolectin tachylectin-4 pentraxin-1 domain-containing protein" evidence="9">
    <location>
        <begin position="21"/>
        <end position="168"/>
    </location>
</feature>
<dbReference type="InterPro" id="IPR051941">
    <property type="entry name" value="BG_Antigen-Binding_Lectin"/>
</dbReference>
<evidence type="ECO:0000256" key="4">
    <source>
        <dbReference type="ARBA" id="ARBA00022723"/>
    </source>
</evidence>
<dbReference type="PANTHER" id="PTHR45713:SF6">
    <property type="entry name" value="F5_8 TYPE C DOMAIN-CONTAINING PROTEIN"/>
    <property type="match status" value="1"/>
</dbReference>
<evidence type="ECO:0000313" key="12">
    <source>
        <dbReference type="Proteomes" id="UP000694680"/>
    </source>
</evidence>
<dbReference type="GO" id="GO:0042806">
    <property type="term" value="F:fucose binding"/>
    <property type="evidence" value="ECO:0007669"/>
    <property type="project" value="UniProtKB-ARBA"/>
</dbReference>
<comment type="subunit">
    <text evidence="3">Homotrimer.</text>
</comment>
<keyword evidence="4" id="KW-0479">Metal-binding</keyword>
<dbReference type="Gene3D" id="2.60.120.260">
    <property type="entry name" value="Galactose-binding domain-like"/>
    <property type="match status" value="1"/>
</dbReference>
<evidence type="ECO:0000256" key="7">
    <source>
        <dbReference type="ARBA" id="ARBA00023157"/>
    </source>
</evidence>
<evidence type="ECO:0000256" key="8">
    <source>
        <dbReference type="SAM" id="MobiDB-lite"/>
    </source>
</evidence>
<evidence type="ECO:0000256" key="1">
    <source>
        <dbReference type="ARBA" id="ARBA00002219"/>
    </source>
</evidence>
<keyword evidence="12" id="KW-1185">Reference proteome</keyword>
<dbReference type="PANTHER" id="PTHR45713">
    <property type="entry name" value="FTP DOMAIN-CONTAINING PROTEIN"/>
    <property type="match status" value="1"/>
</dbReference>
<evidence type="ECO:0000256" key="2">
    <source>
        <dbReference type="ARBA" id="ARBA00010147"/>
    </source>
</evidence>
<reference evidence="11" key="1">
    <citation type="submission" date="2020-06" db="EMBL/GenBank/DDBJ databases">
        <authorList>
            <consortium name="Wellcome Sanger Institute Data Sharing"/>
        </authorList>
    </citation>
    <scope>NUCLEOTIDE SEQUENCE [LARGE SCALE GENOMIC DNA]</scope>
</reference>
<feature type="region of interest" description="Disordered" evidence="8">
    <location>
        <begin position="25"/>
        <end position="45"/>
    </location>
</feature>
<feature type="signal peptide" evidence="9">
    <location>
        <begin position="1"/>
        <end position="20"/>
    </location>
</feature>
<dbReference type="GO" id="GO:0010185">
    <property type="term" value="P:regulation of cellular defense response"/>
    <property type="evidence" value="ECO:0007669"/>
    <property type="project" value="UniProtKB-ARBA"/>
</dbReference>
<keyword evidence="9" id="KW-0732">Signal</keyword>
<evidence type="ECO:0000259" key="10">
    <source>
        <dbReference type="SMART" id="SM00607"/>
    </source>
</evidence>
<keyword evidence="7" id="KW-1015">Disulfide bond</keyword>
<dbReference type="SUPFAM" id="SSF49785">
    <property type="entry name" value="Galactose-binding domain-like"/>
    <property type="match status" value="1"/>
</dbReference>
<evidence type="ECO:0000256" key="5">
    <source>
        <dbReference type="ARBA" id="ARBA00022734"/>
    </source>
</evidence>
<organism evidence="11 12">
    <name type="scientific">Gouania willdenowi</name>
    <name type="common">Blunt-snouted clingfish</name>
    <name type="synonym">Lepadogaster willdenowi</name>
    <dbReference type="NCBI Taxonomy" id="441366"/>
    <lineage>
        <taxon>Eukaryota</taxon>
        <taxon>Metazoa</taxon>
        <taxon>Chordata</taxon>
        <taxon>Craniata</taxon>
        <taxon>Vertebrata</taxon>
        <taxon>Euteleostomi</taxon>
        <taxon>Actinopterygii</taxon>
        <taxon>Neopterygii</taxon>
        <taxon>Teleostei</taxon>
        <taxon>Neoteleostei</taxon>
        <taxon>Acanthomorphata</taxon>
        <taxon>Ovalentaria</taxon>
        <taxon>Blenniimorphae</taxon>
        <taxon>Blenniiformes</taxon>
        <taxon>Gobiesocoidei</taxon>
        <taxon>Gobiesocidae</taxon>
        <taxon>Gobiesocinae</taxon>
        <taxon>Gouania</taxon>
    </lineage>
</organism>
<protein>
    <recommendedName>
        <fullName evidence="10">Fucolectin tachylectin-4 pentraxin-1 domain-containing protein</fullName>
    </recommendedName>
</protein>
<dbReference type="SMART" id="SM00607">
    <property type="entry name" value="FTP"/>
    <property type="match status" value="1"/>
</dbReference>
<keyword evidence="6" id="KW-0106">Calcium</keyword>
<dbReference type="GO" id="GO:0001868">
    <property type="term" value="P:regulation of complement activation, lectin pathway"/>
    <property type="evidence" value="ECO:0007669"/>
    <property type="project" value="UniProtKB-ARBA"/>
</dbReference>
<comment type="function">
    <text evidence="1">Acts as a defensive agent. Recognizes blood group fucosylated oligosaccharides including A, B, H and Lewis B-type antigens. Does not recognize Lewis A antigen and has low affinity for monovalent haptens.</text>
</comment>
<reference evidence="11" key="2">
    <citation type="submission" date="2025-08" db="UniProtKB">
        <authorList>
            <consortium name="Ensembl"/>
        </authorList>
    </citation>
    <scope>IDENTIFICATION</scope>
</reference>
<dbReference type="GO" id="GO:0046872">
    <property type="term" value="F:metal ion binding"/>
    <property type="evidence" value="ECO:0007669"/>
    <property type="project" value="UniProtKB-KW"/>
</dbReference>
<comment type="similarity">
    <text evidence="2">Belongs to the fucolectin family.</text>
</comment>
<proteinExistence type="inferred from homology"/>
<dbReference type="AlphaFoldDB" id="A0A8C5EBK9"/>
<evidence type="ECO:0000256" key="6">
    <source>
        <dbReference type="ARBA" id="ARBA00022837"/>
    </source>
</evidence>